<dbReference type="Proteomes" id="UP000218811">
    <property type="component" value="Unassembled WGS sequence"/>
</dbReference>
<protein>
    <submittedName>
        <fullName evidence="2">Uncharacterized protein</fullName>
    </submittedName>
</protein>
<feature type="region of interest" description="Disordered" evidence="1">
    <location>
        <begin position="269"/>
        <end position="289"/>
    </location>
</feature>
<accession>A0A2H3K041</accession>
<feature type="region of interest" description="Disordered" evidence="1">
    <location>
        <begin position="1"/>
        <end position="32"/>
    </location>
</feature>
<organism evidence="2 3">
    <name type="scientific">Wolfiporia cocos (strain MD-104)</name>
    <name type="common">Brown rot fungus</name>
    <dbReference type="NCBI Taxonomy" id="742152"/>
    <lineage>
        <taxon>Eukaryota</taxon>
        <taxon>Fungi</taxon>
        <taxon>Dikarya</taxon>
        <taxon>Basidiomycota</taxon>
        <taxon>Agaricomycotina</taxon>
        <taxon>Agaricomycetes</taxon>
        <taxon>Polyporales</taxon>
        <taxon>Phaeolaceae</taxon>
        <taxon>Wolfiporia</taxon>
    </lineage>
</organism>
<feature type="compositionally biased region" description="Basic residues" evidence="1">
    <location>
        <begin position="215"/>
        <end position="226"/>
    </location>
</feature>
<feature type="region of interest" description="Disordered" evidence="1">
    <location>
        <begin position="194"/>
        <end position="243"/>
    </location>
</feature>
<evidence type="ECO:0000313" key="2">
    <source>
        <dbReference type="EMBL" id="PCH42374.1"/>
    </source>
</evidence>
<feature type="region of interest" description="Disordered" evidence="1">
    <location>
        <begin position="132"/>
        <end position="170"/>
    </location>
</feature>
<evidence type="ECO:0000313" key="3">
    <source>
        <dbReference type="Proteomes" id="UP000218811"/>
    </source>
</evidence>
<feature type="compositionally biased region" description="Polar residues" evidence="1">
    <location>
        <begin position="159"/>
        <end position="169"/>
    </location>
</feature>
<name>A0A2H3K041_WOLCO</name>
<keyword evidence="3" id="KW-1185">Reference proteome</keyword>
<gene>
    <name evidence="2" type="ORF">WOLCODRAFT_152400</name>
</gene>
<reference evidence="2 3" key="1">
    <citation type="journal article" date="2012" name="Science">
        <title>The Paleozoic origin of enzymatic lignin decomposition reconstructed from 31 fungal genomes.</title>
        <authorList>
            <person name="Floudas D."/>
            <person name="Binder M."/>
            <person name="Riley R."/>
            <person name="Barry K."/>
            <person name="Blanchette R.A."/>
            <person name="Henrissat B."/>
            <person name="Martinez A.T."/>
            <person name="Otillar R."/>
            <person name="Spatafora J.W."/>
            <person name="Yadav J.S."/>
            <person name="Aerts A."/>
            <person name="Benoit I."/>
            <person name="Boyd A."/>
            <person name="Carlson A."/>
            <person name="Copeland A."/>
            <person name="Coutinho P.M."/>
            <person name="de Vries R.P."/>
            <person name="Ferreira P."/>
            <person name="Findley K."/>
            <person name="Foster B."/>
            <person name="Gaskell J."/>
            <person name="Glotzer D."/>
            <person name="Gorecki P."/>
            <person name="Heitman J."/>
            <person name="Hesse C."/>
            <person name="Hori C."/>
            <person name="Igarashi K."/>
            <person name="Jurgens J.A."/>
            <person name="Kallen N."/>
            <person name="Kersten P."/>
            <person name="Kohler A."/>
            <person name="Kuees U."/>
            <person name="Kumar T.K.A."/>
            <person name="Kuo A."/>
            <person name="LaButti K."/>
            <person name="Larrondo L.F."/>
            <person name="Lindquist E."/>
            <person name="Ling A."/>
            <person name="Lombard V."/>
            <person name="Lucas S."/>
            <person name="Lundell T."/>
            <person name="Martin R."/>
            <person name="McLaughlin D.J."/>
            <person name="Morgenstern I."/>
            <person name="Morin E."/>
            <person name="Murat C."/>
            <person name="Nagy L.G."/>
            <person name="Nolan M."/>
            <person name="Ohm R.A."/>
            <person name="Patyshakuliyeva A."/>
            <person name="Rokas A."/>
            <person name="Ruiz-Duenas F.J."/>
            <person name="Sabat G."/>
            <person name="Salamov A."/>
            <person name="Samejima M."/>
            <person name="Schmutz J."/>
            <person name="Slot J.C."/>
            <person name="St John F."/>
            <person name="Stenlid J."/>
            <person name="Sun H."/>
            <person name="Sun S."/>
            <person name="Syed K."/>
            <person name="Tsang A."/>
            <person name="Wiebenga A."/>
            <person name="Young D."/>
            <person name="Pisabarro A."/>
            <person name="Eastwood D.C."/>
            <person name="Martin F."/>
            <person name="Cullen D."/>
            <person name="Grigoriev I.V."/>
            <person name="Hibbett D.S."/>
        </authorList>
    </citation>
    <scope>NUCLEOTIDE SEQUENCE [LARGE SCALE GENOMIC DNA]</scope>
    <source>
        <strain evidence="2 3">MD-104</strain>
    </source>
</reference>
<evidence type="ECO:0000256" key="1">
    <source>
        <dbReference type="SAM" id="MobiDB-lite"/>
    </source>
</evidence>
<sequence>MASTSAPDATPALGDTDWEFPEGSAAQNPDPLQSFVASPQAVMTLSLRTWSPCRRRARAVLLSEPSTSDKLLISSAEKTRASSVLNLNQERALHNRIRIHEAKGAQLTGTSYDLSTRPITHTGCSEFMKPARRAATGGETTPRGARSTRRAAAPAHSYNPHTRSDTASHYASRLPPASLAPRTAALLSLQAQTRRLTEPDASAAAERRSPLQTRPRPHHSRDRRQTRLTGRPPPGTTTENCDKFAAVLGPGINGGGSVGTHKGAADAAGLAESQMGPRSGLPLCVPLAQ</sequence>
<proteinExistence type="predicted"/>
<dbReference type="EMBL" id="KB468124">
    <property type="protein sequence ID" value="PCH42374.1"/>
    <property type="molecule type" value="Genomic_DNA"/>
</dbReference>
<dbReference type="AlphaFoldDB" id="A0A2H3K041"/>